<reference evidence="1" key="2">
    <citation type="journal article" date="2015" name="Fish Shellfish Immunol.">
        <title>Early steps in the European eel (Anguilla anguilla)-Vibrio vulnificus interaction in the gills: Role of the RtxA13 toxin.</title>
        <authorList>
            <person name="Callol A."/>
            <person name="Pajuelo D."/>
            <person name="Ebbesson L."/>
            <person name="Teles M."/>
            <person name="MacKenzie S."/>
            <person name="Amaro C."/>
        </authorList>
    </citation>
    <scope>NUCLEOTIDE SEQUENCE</scope>
</reference>
<dbReference type="PANTHER" id="PTHR47510">
    <property type="entry name" value="REVERSE TRANSCRIPTASE DOMAIN-CONTAINING PROTEIN"/>
    <property type="match status" value="1"/>
</dbReference>
<name>A0A0E9XRT2_ANGAN</name>
<proteinExistence type="predicted"/>
<dbReference type="EMBL" id="GBXM01003130">
    <property type="protein sequence ID" value="JAI05448.1"/>
    <property type="molecule type" value="Transcribed_RNA"/>
</dbReference>
<reference evidence="1" key="1">
    <citation type="submission" date="2014-11" db="EMBL/GenBank/DDBJ databases">
        <authorList>
            <person name="Amaro Gonzalez C."/>
        </authorList>
    </citation>
    <scope>NUCLEOTIDE SEQUENCE</scope>
</reference>
<dbReference type="AlphaFoldDB" id="A0A0E9XRT2"/>
<accession>A0A0E9XRT2</accession>
<dbReference type="PANTHER" id="PTHR47510:SF3">
    <property type="entry name" value="ENDO_EXONUCLEASE_PHOSPHATASE DOMAIN-CONTAINING PROTEIN"/>
    <property type="match status" value="1"/>
</dbReference>
<sequence>MADVDLAWNYFKTTFLALINKHAPLRRFRVSGKDNPWFNETISSSIRERDKAWAKAKRSNDASDWVQYRALRNKCTKLIKNTKSDYYLHLINENLNDPSKFWKLIKSSSGSMTPSTLPDRLK</sequence>
<protein>
    <submittedName>
        <fullName evidence="1">Uncharacterized protein</fullName>
    </submittedName>
</protein>
<evidence type="ECO:0000313" key="1">
    <source>
        <dbReference type="EMBL" id="JAI05448.1"/>
    </source>
</evidence>
<organism evidence="1">
    <name type="scientific">Anguilla anguilla</name>
    <name type="common">European freshwater eel</name>
    <name type="synonym">Muraena anguilla</name>
    <dbReference type="NCBI Taxonomy" id="7936"/>
    <lineage>
        <taxon>Eukaryota</taxon>
        <taxon>Metazoa</taxon>
        <taxon>Chordata</taxon>
        <taxon>Craniata</taxon>
        <taxon>Vertebrata</taxon>
        <taxon>Euteleostomi</taxon>
        <taxon>Actinopterygii</taxon>
        <taxon>Neopterygii</taxon>
        <taxon>Teleostei</taxon>
        <taxon>Anguilliformes</taxon>
        <taxon>Anguillidae</taxon>
        <taxon>Anguilla</taxon>
    </lineage>
</organism>